<dbReference type="EMBL" id="VSSQ01076292">
    <property type="protein sequence ID" value="MPN26693.1"/>
    <property type="molecule type" value="Genomic_DNA"/>
</dbReference>
<reference evidence="1" key="1">
    <citation type="submission" date="2019-08" db="EMBL/GenBank/DDBJ databases">
        <authorList>
            <person name="Kucharzyk K."/>
            <person name="Murdoch R.W."/>
            <person name="Higgins S."/>
            <person name="Loffler F."/>
        </authorList>
    </citation>
    <scope>NUCLEOTIDE SEQUENCE</scope>
</reference>
<protein>
    <submittedName>
        <fullName evidence="1">Uncharacterized protein</fullName>
    </submittedName>
</protein>
<comment type="caution">
    <text evidence="1">The sequence shown here is derived from an EMBL/GenBank/DDBJ whole genome shotgun (WGS) entry which is preliminary data.</text>
</comment>
<accession>A0A645GSU8</accession>
<organism evidence="1">
    <name type="scientific">bioreactor metagenome</name>
    <dbReference type="NCBI Taxonomy" id="1076179"/>
    <lineage>
        <taxon>unclassified sequences</taxon>
        <taxon>metagenomes</taxon>
        <taxon>ecological metagenomes</taxon>
    </lineage>
</organism>
<dbReference type="AlphaFoldDB" id="A0A645GSU8"/>
<proteinExistence type="predicted"/>
<name>A0A645GSU8_9ZZZZ</name>
<sequence>MVLMVERGLPLTEVLGELDERSAKIGNLKKMKAVDKNT</sequence>
<evidence type="ECO:0000313" key="1">
    <source>
        <dbReference type="EMBL" id="MPN26693.1"/>
    </source>
</evidence>
<gene>
    <name evidence="1" type="ORF">SDC9_174118</name>
</gene>